<dbReference type="GO" id="GO:0061709">
    <property type="term" value="P:reticulophagy"/>
    <property type="evidence" value="ECO:0007669"/>
    <property type="project" value="TreeGrafter"/>
</dbReference>
<dbReference type="SUPFAM" id="SSF64268">
    <property type="entry name" value="PX domain"/>
    <property type="match status" value="1"/>
</dbReference>
<keyword evidence="14" id="KW-1185">Reference proteome</keyword>
<keyword evidence="5" id="KW-0963">Cytoplasm</keyword>
<comment type="caution">
    <text evidence="13">The sequence shown here is derived from an EMBL/GenBank/DDBJ whole genome shotgun (WGS) entry which is preliminary data.</text>
</comment>
<dbReference type="GO" id="GO:0032456">
    <property type="term" value="P:endocytic recycling"/>
    <property type="evidence" value="ECO:0007669"/>
    <property type="project" value="TreeGrafter"/>
</dbReference>
<keyword evidence="10" id="KW-0175">Coiled coil</keyword>
<dbReference type="STRING" id="1245528.M3K880"/>
<feature type="coiled-coil region" evidence="10">
    <location>
        <begin position="536"/>
        <end position="570"/>
    </location>
</feature>
<evidence type="ECO:0000256" key="5">
    <source>
        <dbReference type="ARBA" id="ARBA00022490"/>
    </source>
</evidence>
<feature type="compositionally biased region" description="Polar residues" evidence="11">
    <location>
        <begin position="1"/>
        <end position="11"/>
    </location>
</feature>
<dbReference type="PROSITE" id="PS50195">
    <property type="entry name" value="PX"/>
    <property type="match status" value="1"/>
</dbReference>
<comment type="subcellular location">
    <subcellularLocation>
        <location evidence="2">Cytoplasm</location>
    </subcellularLocation>
    <subcellularLocation>
        <location evidence="1">Endomembrane system</location>
        <topology evidence="1">Peripheral membrane protein</topology>
    </subcellularLocation>
</comment>
<evidence type="ECO:0000256" key="2">
    <source>
        <dbReference type="ARBA" id="ARBA00004496"/>
    </source>
</evidence>
<evidence type="ECO:0000256" key="1">
    <source>
        <dbReference type="ARBA" id="ARBA00004184"/>
    </source>
</evidence>
<feature type="compositionally biased region" description="Polar residues" evidence="11">
    <location>
        <begin position="37"/>
        <end position="46"/>
    </location>
</feature>
<evidence type="ECO:0000313" key="14">
    <source>
        <dbReference type="Proteomes" id="UP000011777"/>
    </source>
</evidence>
<keyword evidence="7" id="KW-0472">Membrane</keyword>
<evidence type="ECO:0000256" key="10">
    <source>
        <dbReference type="SAM" id="Coils"/>
    </source>
</evidence>
<dbReference type="GO" id="GO:0000422">
    <property type="term" value="P:autophagy of mitochondrion"/>
    <property type="evidence" value="ECO:0007669"/>
    <property type="project" value="TreeGrafter"/>
</dbReference>
<dbReference type="CDD" id="cd06863">
    <property type="entry name" value="PX_Atg24p"/>
    <property type="match status" value="1"/>
</dbReference>
<dbReference type="GO" id="GO:0000407">
    <property type="term" value="C:phagophore assembly site"/>
    <property type="evidence" value="ECO:0007669"/>
    <property type="project" value="TreeGrafter"/>
</dbReference>
<gene>
    <name evidence="13" type="ORF">G210_2901</name>
</gene>
<dbReference type="Pfam" id="PF00787">
    <property type="entry name" value="PX"/>
    <property type="match status" value="1"/>
</dbReference>
<evidence type="ECO:0000313" key="13">
    <source>
        <dbReference type="EMBL" id="EMG51064.1"/>
    </source>
</evidence>
<feature type="compositionally biased region" description="Basic and acidic residues" evidence="11">
    <location>
        <begin position="12"/>
        <end position="25"/>
    </location>
</feature>
<dbReference type="GO" id="GO:0035091">
    <property type="term" value="F:phosphatidylinositol binding"/>
    <property type="evidence" value="ECO:0007669"/>
    <property type="project" value="InterPro"/>
</dbReference>
<organism evidence="13 14">
    <name type="scientific">Candida maltosa (strain Xu316)</name>
    <name type="common">Yeast</name>
    <dbReference type="NCBI Taxonomy" id="1245528"/>
    <lineage>
        <taxon>Eukaryota</taxon>
        <taxon>Fungi</taxon>
        <taxon>Dikarya</taxon>
        <taxon>Ascomycota</taxon>
        <taxon>Saccharomycotina</taxon>
        <taxon>Pichiomycetes</taxon>
        <taxon>Debaryomycetaceae</taxon>
        <taxon>Candida/Lodderomyces clade</taxon>
        <taxon>Candida</taxon>
    </lineage>
</organism>
<dbReference type="Gene3D" id="1.20.1270.60">
    <property type="entry name" value="Arfaptin homology (AH) domain/BAR domain"/>
    <property type="match status" value="1"/>
</dbReference>
<evidence type="ECO:0000256" key="4">
    <source>
        <dbReference type="ARBA" id="ARBA00022448"/>
    </source>
</evidence>
<dbReference type="OMA" id="HKKETNR"/>
<dbReference type="eggNOG" id="KOG2273">
    <property type="taxonomic scope" value="Eukaryota"/>
</dbReference>
<evidence type="ECO:0000256" key="11">
    <source>
        <dbReference type="SAM" id="MobiDB-lite"/>
    </source>
</evidence>
<evidence type="ECO:0000256" key="8">
    <source>
        <dbReference type="ARBA" id="ARBA00040748"/>
    </source>
</evidence>
<feature type="compositionally biased region" description="Low complexity" evidence="11">
    <location>
        <begin position="121"/>
        <end position="134"/>
    </location>
</feature>
<evidence type="ECO:0000256" key="6">
    <source>
        <dbReference type="ARBA" id="ARBA00023121"/>
    </source>
</evidence>
<dbReference type="SUPFAM" id="SSF103657">
    <property type="entry name" value="BAR/IMD domain-like"/>
    <property type="match status" value="1"/>
</dbReference>
<dbReference type="PANTHER" id="PTHR45949">
    <property type="entry name" value="SORTING NEXIN-4"/>
    <property type="match status" value="1"/>
</dbReference>
<keyword evidence="6" id="KW-0446">Lipid-binding</keyword>
<dbReference type="SMART" id="SM00312">
    <property type="entry name" value="PX"/>
    <property type="match status" value="1"/>
</dbReference>
<accession>M3K880</accession>
<evidence type="ECO:0000259" key="12">
    <source>
        <dbReference type="PROSITE" id="PS50195"/>
    </source>
</evidence>
<evidence type="ECO:0000256" key="7">
    <source>
        <dbReference type="ARBA" id="ARBA00023136"/>
    </source>
</evidence>
<dbReference type="GO" id="GO:0005769">
    <property type="term" value="C:early endosome"/>
    <property type="evidence" value="ECO:0007669"/>
    <property type="project" value="TreeGrafter"/>
</dbReference>
<reference evidence="13 14" key="1">
    <citation type="submission" date="2013-02" db="EMBL/GenBank/DDBJ databases">
        <title>Genome sequence of Candida maltosa Xu316, a potential industrial strain for xylitol and ethanol production.</title>
        <authorList>
            <person name="Yu J."/>
            <person name="Wang Q."/>
            <person name="Geng X."/>
            <person name="Bao W."/>
            <person name="He P."/>
            <person name="Cai J."/>
        </authorList>
    </citation>
    <scope>NUCLEOTIDE SEQUENCE [LARGE SCALE GENOMIC DNA]</scope>
    <source>
        <strain evidence="14">Xu316</strain>
    </source>
</reference>
<feature type="region of interest" description="Disordered" evidence="11">
    <location>
        <begin position="1"/>
        <end position="134"/>
    </location>
</feature>
<dbReference type="AlphaFoldDB" id="M3K880"/>
<dbReference type="Gene3D" id="3.30.1520.10">
    <property type="entry name" value="Phox-like domain"/>
    <property type="match status" value="1"/>
</dbReference>
<evidence type="ECO:0000256" key="9">
    <source>
        <dbReference type="ARBA" id="ARBA00041273"/>
    </source>
</evidence>
<comment type="similarity">
    <text evidence="3">Belongs to the sorting nexin family.</text>
</comment>
<keyword evidence="4" id="KW-0813">Transport</keyword>
<proteinExistence type="inferred from homology"/>
<dbReference type="OrthoDB" id="205639at2759"/>
<name>M3K880_CANMX</name>
<sequence length="622" mass="71439">MSSDDQFTSIQWDRDEFDKNDEHENIPGINPIAEEGSLNSDQQSNKTIEEKEHHEQDENITERLESTHINDVNDDDDDLPPKYEPVSVNDTPSQNEIKSPSETPQLQPTSPPPPVLPSHPPQQQQQQVSPKVVVSEPTPIHNEPVTVAEPAAEHQQHQEEEEEVVKPKGYIDISFYEKYSIESSVTHPNRDLDAASKPFISYLITTTTNNPAILKLTKEKKPKDNEEYLTFSVRRRYGDFRYLYESLSNDFPTVMIPPLPSKSNFKYLTGDTFSSEFVHKRLHSLDRFVRFILQHKILSQSSIFHLFISDSNDWATFAASLKLKDSTEESSGFVGKVVNEDLITETVMNLLTPSKHKKETNRDILEINDKLKKLYENLLKLDKIFSKLNKKNHELSVDYEHFSKQIIKLSTREDEEAIDSNYKIFAQCLTEFSKSWDSLYRFYNESFIVSFKDSGKYIMSLTNLIQIQHNKQIDLQVLQDYLNKTKAELISVGGNLHNVGPPPSPSRGHQTGGIINDTTQLIKDTLSTSATPHIGSTSSDNKIQKLENKIQELNKEIRKESELLTELINQIIVEFGNLQNFIKSELKNSMISLCDQNISFYQSLLQKYEEVELKLMKQKESL</sequence>
<dbReference type="Proteomes" id="UP000011777">
    <property type="component" value="Unassembled WGS sequence"/>
</dbReference>
<dbReference type="EMBL" id="AOGT01000020">
    <property type="protein sequence ID" value="EMG51064.1"/>
    <property type="molecule type" value="Genomic_DNA"/>
</dbReference>
<evidence type="ECO:0000256" key="3">
    <source>
        <dbReference type="ARBA" id="ARBA00010883"/>
    </source>
</evidence>
<feature type="compositionally biased region" description="Basic and acidic residues" evidence="11">
    <location>
        <begin position="47"/>
        <end position="68"/>
    </location>
</feature>
<protein>
    <recommendedName>
        <fullName evidence="8">Sorting nexin-4</fullName>
    </recommendedName>
    <alternativeName>
        <fullName evidence="9">Autophagy-related protein 24</fullName>
    </alternativeName>
</protein>
<dbReference type="HOGENOM" id="CLU_027221_1_0_1"/>
<dbReference type="InterPro" id="IPR001683">
    <property type="entry name" value="PX_dom"/>
</dbReference>
<dbReference type="GO" id="GO:0034727">
    <property type="term" value="P:piecemeal microautophagy of the nucleus"/>
    <property type="evidence" value="ECO:0007669"/>
    <property type="project" value="TreeGrafter"/>
</dbReference>
<dbReference type="PANTHER" id="PTHR45949:SF2">
    <property type="entry name" value="SORTING NEXIN-4"/>
    <property type="match status" value="1"/>
</dbReference>
<feature type="compositionally biased region" description="Pro residues" evidence="11">
    <location>
        <begin position="109"/>
        <end position="120"/>
    </location>
</feature>
<dbReference type="GO" id="GO:0015031">
    <property type="term" value="P:protein transport"/>
    <property type="evidence" value="ECO:0007669"/>
    <property type="project" value="TreeGrafter"/>
</dbReference>
<feature type="compositionally biased region" description="Polar residues" evidence="11">
    <location>
        <begin position="88"/>
        <end position="98"/>
    </location>
</feature>
<dbReference type="InterPro" id="IPR027267">
    <property type="entry name" value="AH/BAR_dom_sf"/>
</dbReference>
<dbReference type="InterPro" id="IPR036871">
    <property type="entry name" value="PX_dom_sf"/>
</dbReference>
<feature type="domain" description="PX" evidence="12">
    <location>
        <begin position="180"/>
        <end position="314"/>
    </location>
</feature>